<dbReference type="HOGENOM" id="CLU_055108_1_0_6"/>
<dbReference type="GO" id="GO:0016788">
    <property type="term" value="F:hydrolase activity, acting on ester bonds"/>
    <property type="evidence" value="ECO:0007669"/>
    <property type="project" value="UniProtKB-ARBA"/>
</dbReference>
<reference evidence="1 2" key="1">
    <citation type="journal article" date="2012" name="ISME J.">
        <title>Genomic insights to SAR86, an abundant and uncultivated marine bacterial lineage.</title>
        <authorList>
            <person name="Dupont C.L."/>
            <person name="Rusch D.B."/>
            <person name="Yooseph S."/>
            <person name="Lombardo M.J."/>
            <person name="Richter R.A."/>
            <person name="Valas R."/>
            <person name="Novotny M."/>
            <person name="Yee-Greenbaum J."/>
            <person name="Selengut J.D."/>
            <person name="Haft D.H."/>
            <person name="Halpern A.L."/>
            <person name="Lasken R.S."/>
            <person name="Nealson K."/>
            <person name="Friedman R."/>
            <person name="Venter J.C."/>
        </authorList>
    </citation>
    <scope>NUCLEOTIDE SEQUENCE [LARGE SCALE GENOMIC DNA]</scope>
</reference>
<dbReference type="InterPro" id="IPR036514">
    <property type="entry name" value="SGNH_hydro_sf"/>
</dbReference>
<dbReference type="AlphaFoldDB" id="J5KQZ0"/>
<name>J5KQZ0_9GAMM</name>
<proteinExistence type="predicted"/>
<dbReference type="EMBL" id="JH611164">
    <property type="protein sequence ID" value="EJP73856.1"/>
    <property type="molecule type" value="Genomic_DNA"/>
</dbReference>
<accession>J5KQZ0</accession>
<gene>
    <name evidence="1" type="ORF">NT02SARS_0612</name>
</gene>
<evidence type="ECO:0008006" key="3">
    <source>
        <dbReference type="Google" id="ProtNLM"/>
    </source>
</evidence>
<organism evidence="1 2">
    <name type="scientific">SAR86 cluster bacterium SAR86B</name>
    <dbReference type="NCBI Taxonomy" id="1123867"/>
    <lineage>
        <taxon>Bacteria</taxon>
        <taxon>Pseudomonadati</taxon>
        <taxon>Pseudomonadota</taxon>
        <taxon>Gammaproteobacteria</taxon>
        <taxon>SAR86 cluster</taxon>
    </lineage>
</organism>
<dbReference type="SUPFAM" id="SSF52266">
    <property type="entry name" value="SGNH hydrolase"/>
    <property type="match status" value="1"/>
</dbReference>
<dbReference type="Proteomes" id="UP000010116">
    <property type="component" value="Unassembled WGS sequence"/>
</dbReference>
<dbReference type="Gene3D" id="3.40.50.1110">
    <property type="entry name" value="SGNH hydrolase"/>
    <property type="match status" value="1"/>
</dbReference>
<sequence length="249" mass="28458">MKKYFFIFFISFGLAANNDTNLSNKNILFVGNSYLYYNDSLHNHVKRMAIERFPSYEEKFIYKSSTIGGARSWHHNFKHLLESKNIGVNESFDLLILQGGSAEPLSKNSRVIFKNTVKEVNEIAKEYGTKLALYMTHAYVAPDKRYEANMINKISSMYINAGKENNVKVIPVGIGFENAYKENPNIQLHNLDGTHPSLLGTYLAACIVYGVLYDDSPVGIDYNYFGKVSDQDRIFIQKIAYETITNFQH</sequence>
<evidence type="ECO:0000313" key="2">
    <source>
        <dbReference type="Proteomes" id="UP000010116"/>
    </source>
</evidence>
<protein>
    <recommendedName>
        <fullName evidence="3">SGNH/GDSL hydrolase family protein</fullName>
    </recommendedName>
</protein>
<evidence type="ECO:0000313" key="1">
    <source>
        <dbReference type="EMBL" id="EJP73856.1"/>
    </source>
</evidence>